<reference evidence="1 2" key="2">
    <citation type="journal article" date="2022" name="Mol. Ecol. Resour.">
        <title>The genomes of chicory, endive, great burdock and yacon provide insights into Asteraceae paleo-polyploidization history and plant inulin production.</title>
        <authorList>
            <person name="Fan W."/>
            <person name="Wang S."/>
            <person name="Wang H."/>
            <person name="Wang A."/>
            <person name="Jiang F."/>
            <person name="Liu H."/>
            <person name="Zhao H."/>
            <person name="Xu D."/>
            <person name="Zhang Y."/>
        </authorList>
    </citation>
    <scope>NUCLEOTIDE SEQUENCE [LARGE SCALE GENOMIC DNA]</scope>
    <source>
        <strain evidence="2">cv. Niubang</strain>
    </source>
</reference>
<dbReference type="EMBL" id="CM042058">
    <property type="protein sequence ID" value="KAI3685670.1"/>
    <property type="molecule type" value="Genomic_DNA"/>
</dbReference>
<evidence type="ECO:0000313" key="2">
    <source>
        <dbReference type="Proteomes" id="UP001055879"/>
    </source>
</evidence>
<comment type="caution">
    <text evidence="1">The sequence shown here is derived from an EMBL/GenBank/DDBJ whole genome shotgun (WGS) entry which is preliminary data.</text>
</comment>
<accession>A0ACB8YJL7</accession>
<sequence>MDGAIDIGASRRIMHGVFSFGDETMLPAAKMPSLLPKYLYSWFVFGGFTHLSRWLLISKKLNSFNHQ</sequence>
<gene>
    <name evidence="1" type="ORF">L6452_34925</name>
</gene>
<dbReference type="Proteomes" id="UP001055879">
    <property type="component" value="Linkage Group LG12"/>
</dbReference>
<proteinExistence type="predicted"/>
<name>A0ACB8YJL7_ARCLA</name>
<evidence type="ECO:0000313" key="1">
    <source>
        <dbReference type="EMBL" id="KAI3685670.1"/>
    </source>
</evidence>
<reference evidence="2" key="1">
    <citation type="journal article" date="2022" name="Mol. Ecol. Resour.">
        <title>The genomes of chicory, endive, great burdock and yacon provide insights into Asteraceae palaeo-polyploidization history and plant inulin production.</title>
        <authorList>
            <person name="Fan W."/>
            <person name="Wang S."/>
            <person name="Wang H."/>
            <person name="Wang A."/>
            <person name="Jiang F."/>
            <person name="Liu H."/>
            <person name="Zhao H."/>
            <person name="Xu D."/>
            <person name="Zhang Y."/>
        </authorList>
    </citation>
    <scope>NUCLEOTIDE SEQUENCE [LARGE SCALE GENOMIC DNA]</scope>
    <source>
        <strain evidence="2">cv. Niubang</strain>
    </source>
</reference>
<keyword evidence="2" id="KW-1185">Reference proteome</keyword>
<protein>
    <submittedName>
        <fullName evidence="1">Uncharacterized protein</fullName>
    </submittedName>
</protein>
<organism evidence="1 2">
    <name type="scientific">Arctium lappa</name>
    <name type="common">Greater burdock</name>
    <name type="synonym">Lappa major</name>
    <dbReference type="NCBI Taxonomy" id="4217"/>
    <lineage>
        <taxon>Eukaryota</taxon>
        <taxon>Viridiplantae</taxon>
        <taxon>Streptophyta</taxon>
        <taxon>Embryophyta</taxon>
        <taxon>Tracheophyta</taxon>
        <taxon>Spermatophyta</taxon>
        <taxon>Magnoliopsida</taxon>
        <taxon>eudicotyledons</taxon>
        <taxon>Gunneridae</taxon>
        <taxon>Pentapetalae</taxon>
        <taxon>asterids</taxon>
        <taxon>campanulids</taxon>
        <taxon>Asterales</taxon>
        <taxon>Asteraceae</taxon>
        <taxon>Carduoideae</taxon>
        <taxon>Cardueae</taxon>
        <taxon>Arctiinae</taxon>
        <taxon>Arctium</taxon>
    </lineage>
</organism>